<dbReference type="InterPro" id="IPR058031">
    <property type="entry name" value="AAA_lid_NorR"/>
</dbReference>
<dbReference type="SMART" id="SM00091">
    <property type="entry name" value="PAS"/>
    <property type="match status" value="1"/>
</dbReference>
<dbReference type="InterPro" id="IPR002197">
    <property type="entry name" value="HTH_Fis"/>
</dbReference>
<dbReference type="Pfam" id="PF25601">
    <property type="entry name" value="AAA_lid_14"/>
    <property type="match status" value="1"/>
</dbReference>
<feature type="domain" description="PAS" evidence="8">
    <location>
        <begin position="222"/>
        <end position="266"/>
    </location>
</feature>
<dbReference type="Pfam" id="PF02954">
    <property type="entry name" value="HTH_8"/>
    <property type="match status" value="1"/>
</dbReference>
<dbReference type="InterPro" id="IPR025662">
    <property type="entry name" value="Sigma_54_int_dom_ATP-bd_1"/>
</dbReference>
<dbReference type="Gene3D" id="3.30.450.40">
    <property type="match status" value="1"/>
</dbReference>
<keyword evidence="2" id="KW-0067">ATP-binding</keyword>
<dbReference type="PRINTS" id="PR01590">
    <property type="entry name" value="HTHFIS"/>
</dbReference>
<comment type="caution">
    <text evidence="9">The sequence shown here is derived from an EMBL/GenBank/DDBJ whole genome shotgun (WGS) entry which is preliminary data.</text>
</comment>
<dbReference type="PROSITE" id="PS00676">
    <property type="entry name" value="SIGMA54_INTERACT_2"/>
    <property type="match status" value="1"/>
</dbReference>
<dbReference type="SMART" id="SM00382">
    <property type="entry name" value="AAA"/>
    <property type="match status" value="1"/>
</dbReference>
<dbReference type="PROSITE" id="PS00688">
    <property type="entry name" value="SIGMA54_INTERACT_3"/>
    <property type="match status" value="1"/>
</dbReference>
<dbReference type="InterPro" id="IPR000014">
    <property type="entry name" value="PAS"/>
</dbReference>
<dbReference type="CDD" id="cd00009">
    <property type="entry name" value="AAA"/>
    <property type="match status" value="1"/>
</dbReference>
<evidence type="ECO:0000256" key="5">
    <source>
        <dbReference type="ARBA" id="ARBA00023163"/>
    </source>
</evidence>
<dbReference type="Gene3D" id="3.30.450.20">
    <property type="entry name" value="PAS domain"/>
    <property type="match status" value="1"/>
</dbReference>
<proteinExistence type="predicted"/>
<dbReference type="NCBIfam" id="TIGR00229">
    <property type="entry name" value="sensory_box"/>
    <property type="match status" value="1"/>
</dbReference>
<dbReference type="InterPro" id="IPR025943">
    <property type="entry name" value="Sigma_54_int_dom_ATP-bd_2"/>
</dbReference>
<keyword evidence="6" id="KW-0175">Coiled coil</keyword>
<accession>A0ABT1Y6R5</accession>
<dbReference type="SUPFAM" id="SSF46689">
    <property type="entry name" value="Homeodomain-like"/>
    <property type="match status" value="1"/>
</dbReference>
<keyword evidence="4" id="KW-0238">DNA-binding</keyword>
<dbReference type="InterPro" id="IPR002078">
    <property type="entry name" value="Sigma_54_int"/>
</dbReference>
<dbReference type="CDD" id="cd00130">
    <property type="entry name" value="PAS"/>
    <property type="match status" value="1"/>
</dbReference>
<keyword evidence="1" id="KW-0547">Nucleotide-binding</keyword>
<evidence type="ECO:0000256" key="2">
    <source>
        <dbReference type="ARBA" id="ARBA00022840"/>
    </source>
</evidence>
<dbReference type="Gene3D" id="1.10.8.60">
    <property type="match status" value="1"/>
</dbReference>
<evidence type="ECO:0000259" key="7">
    <source>
        <dbReference type="PROSITE" id="PS50045"/>
    </source>
</evidence>
<dbReference type="InterPro" id="IPR013767">
    <property type="entry name" value="PAS_fold"/>
</dbReference>
<protein>
    <submittedName>
        <fullName evidence="9">Sigma-54-dependent Fis family transcriptional regulator</fullName>
    </submittedName>
</protein>
<keyword evidence="5" id="KW-0804">Transcription</keyword>
<dbReference type="PROSITE" id="PS50045">
    <property type="entry name" value="SIGMA54_INTERACT_4"/>
    <property type="match status" value="1"/>
</dbReference>
<feature type="coiled-coil region" evidence="6">
    <location>
        <begin position="520"/>
        <end position="582"/>
    </location>
</feature>
<sequence length="653" mass="73112">MFDKLNRKDIKESWLDFQNNKPVGTDRVRKVILDSWKRSRQYGVNALHQNKQLCSPEELKKRQAKSIILLNAAQGYLEDLFSKFLSSQGVVVLSDTEGTIIFALGDEKTMRETTAPEFAHDCSEETMGTNGVGTCLALRKPFLIWAEEHYYQGNHIWYCSSAPIFDPAGKMLGCLNVTGKSQSVHAHTLGMVLGIANAIERQIKINQIMDENQKVIRKQEVILNLITDGVLIVDPAGKVTEINQYALQMFGMAKNEIINQSVAKLIPSGLDIEDIFTKQRMLKNIEIDFALPGKDLSCSVSTAIIRNEKALPESLILTFTPSKNIHALVNQVTGSVARYTFEQMTGRSSVFQEVIRQGKLAALASSNVLITGESGTGKELMAHAIHNASNRFHKPFISVNCGALPRELIVSELFGYEEGSFTGAKKGGNPGKFELADGGTIFLDEIGELPLDGQVTLLRIIQEKVVNRLGSSKPKPIDVRVIAATNRNLAEEVLNKNFRQDLFYRLNVLTINMPSLRDRKEDLEILINSTMDRIKNQTNKSYLTIDRQAMNVLKKYDWPGNIRELENVLERAVNICEDLVIKCSDLPNHLTAESVKAAPDITYIEQTEKTLIMETLRETHGNIKQTAEKLGIARNTVYRKMKRYNIANNSGEL</sequence>
<keyword evidence="3" id="KW-0805">Transcription regulation</keyword>
<gene>
    <name evidence="9" type="ORF">NVS47_13735</name>
</gene>
<evidence type="ECO:0000256" key="4">
    <source>
        <dbReference type="ARBA" id="ARBA00023125"/>
    </source>
</evidence>
<evidence type="ECO:0000313" key="10">
    <source>
        <dbReference type="Proteomes" id="UP001524944"/>
    </source>
</evidence>
<organism evidence="9 10">
    <name type="scientific">Dehalobacterium formicoaceticum</name>
    <dbReference type="NCBI Taxonomy" id="51515"/>
    <lineage>
        <taxon>Bacteria</taxon>
        <taxon>Bacillati</taxon>
        <taxon>Bacillota</taxon>
        <taxon>Clostridia</taxon>
        <taxon>Eubacteriales</taxon>
        <taxon>Peptococcaceae</taxon>
        <taxon>Dehalobacterium</taxon>
    </lineage>
</organism>
<dbReference type="InterPro" id="IPR027417">
    <property type="entry name" value="P-loop_NTPase"/>
</dbReference>
<dbReference type="Gene3D" id="1.10.10.60">
    <property type="entry name" value="Homeodomain-like"/>
    <property type="match status" value="1"/>
</dbReference>
<dbReference type="Pfam" id="PF01590">
    <property type="entry name" value="GAF"/>
    <property type="match status" value="1"/>
</dbReference>
<dbReference type="Pfam" id="PF00989">
    <property type="entry name" value="PAS"/>
    <property type="match status" value="1"/>
</dbReference>
<keyword evidence="10" id="KW-1185">Reference proteome</keyword>
<evidence type="ECO:0000256" key="6">
    <source>
        <dbReference type="SAM" id="Coils"/>
    </source>
</evidence>
<dbReference type="SUPFAM" id="SSF52540">
    <property type="entry name" value="P-loop containing nucleoside triphosphate hydrolases"/>
    <property type="match status" value="1"/>
</dbReference>
<name>A0ABT1Y6R5_9FIRM</name>
<dbReference type="InterPro" id="IPR003018">
    <property type="entry name" value="GAF"/>
</dbReference>
<reference evidence="9 10" key="1">
    <citation type="submission" date="2022-08" db="EMBL/GenBank/DDBJ databases">
        <title>Proteogenomics of the novel Dehalobacterium formicoaceticum strain EZ94 highlights a key role of methyltransferases during anaerobic dichloromethane degradation.</title>
        <authorList>
            <person name="Wasmund K."/>
        </authorList>
    </citation>
    <scope>NUCLEOTIDE SEQUENCE [LARGE SCALE GENOMIC DNA]</scope>
    <source>
        <strain evidence="9 10">EZ94</strain>
    </source>
</reference>
<evidence type="ECO:0000256" key="3">
    <source>
        <dbReference type="ARBA" id="ARBA00023015"/>
    </source>
</evidence>
<dbReference type="Proteomes" id="UP001524944">
    <property type="component" value="Unassembled WGS sequence"/>
</dbReference>
<dbReference type="PROSITE" id="PS50112">
    <property type="entry name" value="PAS"/>
    <property type="match status" value="1"/>
</dbReference>
<dbReference type="InterPro" id="IPR009057">
    <property type="entry name" value="Homeodomain-like_sf"/>
</dbReference>
<dbReference type="InterPro" id="IPR003593">
    <property type="entry name" value="AAA+_ATPase"/>
</dbReference>
<dbReference type="PROSITE" id="PS00675">
    <property type="entry name" value="SIGMA54_INTERACT_1"/>
    <property type="match status" value="1"/>
</dbReference>
<dbReference type="InterPro" id="IPR029016">
    <property type="entry name" value="GAF-like_dom_sf"/>
</dbReference>
<feature type="domain" description="Sigma-54 factor interaction" evidence="7">
    <location>
        <begin position="344"/>
        <end position="574"/>
    </location>
</feature>
<dbReference type="SUPFAM" id="SSF55785">
    <property type="entry name" value="PYP-like sensor domain (PAS domain)"/>
    <property type="match status" value="1"/>
</dbReference>
<evidence type="ECO:0000259" key="8">
    <source>
        <dbReference type="PROSITE" id="PS50112"/>
    </source>
</evidence>
<evidence type="ECO:0000256" key="1">
    <source>
        <dbReference type="ARBA" id="ARBA00022741"/>
    </source>
</evidence>
<dbReference type="PANTHER" id="PTHR32071">
    <property type="entry name" value="TRANSCRIPTIONAL REGULATORY PROTEIN"/>
    <property type="match status" value="1"/>
</dbReference>
<dbReference type="RefSeq" id="WP_089610722.1">
    <property type="nucleotide sequence ID" value="NZ_CP022121.1"/>
</dbReference>
<dbReference type="InterPro" id="IPR035965">
    <property type="entry name" value="PAS-like_dom_sf"/>
</dbReference>
<dbReference type="InterPro" id="IPR025944">
    <property type="entry name" value="Sigma_54_int_dom_CS"/>
</dbReference>
<dbReference type="PANTHER" id="PTHR32071:SF57">
    <property type="entry name" value="C4-DICARBOXYLATE TRANSPORT TRANSCRIPTIONAL REGULATORY PROTEIN DCTD"/>
    <property type="match status" value="1"/>
</dbReference>
<dbReference type="Pfam" id="PF00158">
    <property type="entry name" value="Sigma54_activat"/>
    <property type="match status" value="1"/>
</dbReference>
<dbReference type="EMBL" id="JANPWE010000008">
    <property type="protein sequence ID" value="MCR6546558.1"/>
    <property type="molecule type" value="Genomic_DNA"/>
</dbReference>
<dbReference type="Gene3D" id="3.40.50.300">
    <property type="entry name" value="P-loop containing nucleotide triphosphate hydrolases"/>
    <property type="match status" value="1"/>
</dbReference>
<evidence type="ECO:0000313" key="9">
    <source>
        <dbReference type="EMBL" id="MCR6546558.1"/>
    </source>
</evidence>